<evidence type="ECO:0000313" key="1">
    <source>
        <dbReference type="EMBL" id="GFY10474.1"/>
    </source>
</evidence>
<comment type="caution">
    <text evidence="1">The sequence shown here is derived from an EMBL/GenBank/DDBJ whole genome shotgun (WGS) entry which is preliminary data.</text>
</comment>
<dbReference type="Proteomes" id="UP000887159">
    <property type="component" value="Unassembled WGS sequence"/>
</dbReference>
<dbReference type="GO" id="GO:0003676">
    <property type="term" value="F:nucleic acid binding"/>
    <property type="evidence" value="ECO:0007669"/>
    <property type="project" value="InterPro"/>
</dbReference>
<dbReference type="InterPro" id="IPR036397">
    <property type="entry name" value="RNaseH_sf"/>
</dbReference>
<organism evidence="1 2">
    <name type="scientific">Trichonephila clavipes</name>
    <name type="common">Golden silk orbweaver</name>
    <name type="synonym">Nephila clavipes</name>
    <dbReference type="NCBI Taxonomy" id="2585209"/>
    <lineage>
        <taxon>Eukaryota</taxon>
        <taxon>Metazoa</taxon>
        <taxon>Ecdysozoa</taxon>
        <taxon>Arthropoda</taxon>
        <taxon>Chelicerata</taxon>
        <taxon>Arachnida</taxon>
        <taxon>Araneae</taxon>
        <taxon>Araneomorphae</taxon>
        <taxon>Entelegynae</taxon>
        <taxon>Araneoidea</taxon>
        <taxon>Nephilidae</taxon>
        <taxon>Trichonephila</taxon>
    </lineage>
</organism>
<reference evidence="1" key="1">
    <citation type="submission" date="2020-08" db="EMBL/GenBank/DDBJ databases">
        <title>Multicomponent nature underlies the extraordinary mechanical properties of spider dragline silk.</title>
        <authorList>
            <person name="Kono N."/>
            <person name="Nakamura H."/>
            <person name="Mori M."/>
            <person name="Yoshida Y."/>
            <person name="Ohtoshi R."/>
            <person name="Malay A.D."/>
            <person name="Moran D.A.P."/>
            <person name="Tomita M."/>
            <person name="Numata K."/>
            <person name="Arakawa K."/>
        </authorList>
    </citation>
    <scope>NUCLEOTIDE SEQUENCE</scope>
</reference>
<gene>
    <name evidence="1" type="ORF">TNCV_2565021</name>
</gene>
<dbReference type="EMBL" id="BMAU01021298">
    <property type="protein sequence ID" value="GFY10474.1"/>
    <property type="molecule type" value="Genomic_DNA"/>
</dbReference>
<dbReference type="Gene3D" id="3.30.420.10">
    <property type="entry name" value="Ribonuclease H-like superfamily/Ribonuclease H"/>
    <property type="match status" value="1"/>
</dbReference>
<sequence>MYQVQNRFAEHQPDFQHHSWTPQKPYLNLIENVRNRLERRIQQCSSHPSSLQDLKSCVAIACLQKCLQNTPKACRPDAQKRIIGVIRSKDGPIKYISYVFNSFASVCINLSEVYNEWSSSKLLQRGGNSKNA</sequence>
<keyword evidence="2" id="KW-1185">Reference proteome</keyword>
<proteinExistence type="predicted"/>
<protein>
    <submittedName>
        <fullName evidence="1">Uncharacterized protein</fullName>
    </submittedName>
</protein>
<evidence type="ECO:0000313" key="2">
    <source>
        <dbReference type="Proteomes" id="UP000887159"/>
    </source>
</evidence>
<accession>A0A8X6VF93</accession>
<dbReference type="AlphaFoldDB" id="A0A8X6VF93"/>
<name>A0A8X6VF93_TRICX</name>